<evidence type="ECO:0000313" key="9">
    <source>
        <dbReference type="Proteomes" id="UP001652583"/>
    </source>
</evidence>
<dbReference type="PANTHER" id="PTHR10649">
    <property type="entry name" value="ARYL HYDROCARBON RECEPTOR"/>
    <property type="match status" value="1"/>
</dbReference>
<dbReference type="Proteomes" id="UP001652583">
    <property type="component" value="Chromosome C2"/>
</dbReference>
<feature type="region of interest" description="Disordered" evidence="6">
    <location>
        <begin position="1072"/>
        <end position="1117"/>
    </location>
</feature>
<feature type="compositionally biased region" description="Pro residues" evidence="6">
    <location>
        <begin position="1135"/>
        <end position="1144"/>
    </location>
</feature>
<dbReference type="CDD" id="cd19696">
    <property type="entry name" value="bHLH-PAS_AhR_like"/>
    <property type="match status" value="1"/>
</dbReference>
<sequence>MSVGAARPGGFLCPQRPQVQRGSWFSSESFAPPRHVSPWGTASQGALSLAPNRASREPVGGPAFSRGGPAFSSGRPAERRRSAWGRGPLPTRAGGSLADESALPAAGVADLPLAKGNRPIARRGPSYREADSPRPRPPGRALQSWKRVGTHPAGSLPGGGASSLALGGDAPGPRPFVRPPAGTMLSIGGRYAGKKRKKPARRSPKPQPPEGAKSNPSKRHRDRLNQELTKLTNLLPFPEDVRARLDKLSILRLIVGYLKVKSYFAAILKDSIADCSGDPPMNPGRSEHTSPQVNAELFSEGDLLLQALNGFLMAVTEDGYVLYVSPTVQDYLGFHQSDVIYQSVFELIHKEDRAMFQSQFLWPPDAAPISREGEQDNHPLPGENCLSLSGTLTDSLQHQPLEDPSYLERSFVCRFRCLLDNSSGFLELNFHGHLKLLPGQNNRSEDGILMSPQLTLFAIATPRQPLTILELQNKTFLFQTKHKLDFTPIACDSRGKVVLGYTDSELCRKGSGYQFIHAADMMHCAENHVRMMRTGESGLTVFRLLTKQAGWLWVQSNARLVFRGGQPDCIVARQRALTNAEGEDHLRKRALQLPFTFTTGEAILYDSSPLSPLTSLPARKRIRERKGTPTGQGPVHPGSLLGAMMQQDESMYLSCIVPTTQGSPLERQGSNGRHEDKEEKEKEEDHSFLSLIETLLEKDTEEQPDLCSTLQHLGVTDLKQCLWEESLLRADSGPAGSQNFHPLPSSQGGGSHREKEVLFHDSGNVALPPPASTTVPQTLKPQPSLGSGQLTGEVTPPQNMGTVPSCLHTHTQHFFTTGPTFQSPPQWQPQHTQAAPLNFGICQKPTIFDFSPLPEASSPRQPAQVFQPNHTSLLPLGENVVPGHLDQPDPGFLDFCKEPMLWTASHSGQCQGPFISSDPTSWGTHPSESIWDSPIQGQPVMVPVEVEARQAQPDPFHHLKSTMANSCPPWAGPTSDIPPELCCGLPPSVQGALGTPKDTLGSQEHPPHSLVVSQLSGSPACPSQELLHKPLAMQDSYSMDCPCPAAKQQQWLQTQEAYGPVREGFPSVQHLGGCSRDAIPPALQPSPFLSSKSSSPGIGSSQCKSPAEPTRRSKDGPVILAPGAVVKSQVQSSPVLPPCHPDPACPSTSTQGSHDLQLQVGVGKQDHGNLGVAGRGAPSAELLADLNMRRHQPS</sequence>
<evidence type="ECO:0000256" key="3">
    <source>
        <dbReference type="ARBA" id="ARBA00023125"/>
    </source>
</evidence>
<keyword evidence="5" id="KW-0539">Nucleus</keyword>
<feature type="compositionally biased region" description="Basic and acidic residues" evidence="6">
    <location>
        <begin position="672"/>
        <end position="687"/>
    </location>
</feature>
<feature type="domain" description="PAS" evidence="7">
    <location>
        <begin position="304"/>
        <end position="360"/>
    </location>
</feature>
<feature type="region of interest" description="Disordered" evidence="6">
    <location>
        <begin position="768"/>
        <end position="792"/>
    </location>
</feature>
<feature type="region of interest" description="Disordered" evidence="6">
    <location>
        <begin position="993"/>
        <end position="1016"/>
    </location>
</feature>
<dbReference type="SUPFAM" id="SSF55785">
    <property type="entry name" value="PYP-like sensor domain (PAS domain)"/>
    <property type="match status" value="2"/>
</dbReference>
<dbReference type="SUPFAM" id="SSF47459">
    <property type="entry name" value="HLH, helix-loop-helix DNA-binding domain"/>
    <property type="match status" value="1"/>
</dbReference>
<feature type="compositionally biased region" description="Polar residues" evidence="6">
    <location>
        <begin position="660"/>
        <end position="671"/>
    </location>
</feature>
<evidence type="ECO:0000259" key="7">
    <source>
        <dbReference type="PROSITE" id="PS50112"/>
    </source>
</evidence>
<feature type="region of interest" description="Disordered" evidence="6">
    <location>
        <begin position="1"/>
        <end position="221"/>
    </location>
</feature>
<dbReference type="CDD" id="cd00130">
    <property type="entry name" value="PAS"/>
    <property type="match status" value="2"/>
</dbReference>
<name>A0ABM3Q1K5_ACIJB</name>
<protein>
    <submittedName>
        <fullName evidence="10">Aryl hydrocarbon receptor-like</fullName>
    </submittedName>
</protein>
<dbReference type="InterPro" id="IPR039091">
    <property type="entry name" value="AHR/AHRR"/>
</dbReference>
<dbReference type="Pfam" id="PF14598">
    <property type="entry name" value="PAS_11"/>
    <property type="match status" value="1"/>
</dbReference>
<evidence type="ECO:0000259" key="8">
    <source>
        <dbReference type="PROSITE" id="PS50888"/>
    </source>
</evidence>
<feature type="region of interest" description="Disordered" evidence="6">
    <location>
        <begin position="1131"/>
        <end position="1155"/>
    </location>
</feature>
<evidence type="ECO:0000256" key="2">
    <source>
        <dbReference type="ARBA" id="ARBA00023015"/>
    </source>
</evidence>
<evidence type="ECO:0000313" key="10">
    <source>
        <dbReference type="RefSeq" id="XP_053077799.1"/>
    </source>
</evidence>
<feature type="compositionally biased region" description="Polar residues" evidence="6">
    <location>
        <begin position="1146"/>
        <end position="1155"/>
    </location>
</feature>
<feature type="region of interest" description="Disordered" evidence="6">
    <location>
        <begin position="733"/>
        <end position="753"/>
    </location>
</feature>
<feature type="compositionally biased region" description="Low complexity" evidence="6">
    <location>
        <begin position="1085"/>
        <end position="1105"/>
    </location>
</feature>
<keyword evidence="2" id="KW-0805">Transcription regulation</keyword>
<dbReference type="InterPro" id="IPR036638">
    <property type="entry name" value="HLH_DNA-bd_sf"/>
</dbReference>
<dbReference type="Gene3D" id="3.30.450.20">
    <property type="entry name" value="PAS domain"/>
    <property type="match status" value="2"/>
</dbReference>
<dbReference type="PROSITE" id="PS50888">
    <property type="entry name" value="BHLH"/>
    <property type="match status" value="1"/>
</dbReference>
<dbReference type="Gene3D" id="4.10.280.10">
    <property type="entry name" value="Helix-loop-helix DNA-binding domain"/>
    <property type="match status" value="1"/>
</dbReference>
<evidence type="ECO:0000256" key="5">
    <source>
        <dbReference type="ARBA" id="ARBA00023242"/>
    </source>
</evidence>
<evidence type="ECO:0000256" key="4">
    <source>
        <dbReference type="ARBA" id="ARBA00023163"/>
    </source>
</evidence>
<evidence type="ECO:0000256" key="6">
    <source>
        <dbReference type="SAM" id="MobiDB-lite"/>
    </source>
</evidence>
<feature type="domain" description="BHLH" evidence="8">
    <location>
        <begin position="208"/>
        <end position="261"/>
    </location>
</feature>
<dbReference type="InterPro" id="IPR013767">
    <property type="entry name" value="PAS_fold"/>
</dbReference>
<dbReference type="Pfam" id="PF00989">
    <property type="entry name" value="PAS"/>
    <property type="match status" value="1"/>
</dbReference>
<reference evidence="10" key="1">
    <citation type="submission" date="2025-08" db="UniProtKB">
        <authorList>
            <consortium name="RefSeq"/>
        </authorList>
    </citation>
    <scope>IDENTIFICATION</scope>
    <source>
        <tissue evidence="10">Blood</tissue>
    </source>
</reference>
<feature type="compositionally biased region" description="Polar residues" evidence="6">
    <location>
        <begin position="772"/>
        <end position="792"/>
    </location>
</feature>
<feature type="compositionally biased region" description="Basic residues" evidence="6">
    <location>
        <begin position="192"/>
        <end position="204"/>
    </location>
</feature>
<evidence type="ECO:0000256" key="1">
    <source>
        <dbReference type="ARBA" id="ARBA00004123"/>
    </source>
</evidence>
<dbReference type="InterPro" id="IPR000014">
    <property type="entry name" value="PAS"/>
</dbReference>
<organism evidence="9 10">
    <name type="scientific">Acinonyx jubatus</name>
    <name type="common">Cheetah</name>
    <dbReference type="NCBI Taxonomy" id="32536"/>
    <lineage>
        <taxon>Eukaryota</taxon>
        <taxon>Metazoa</taxon>
        <taxon>Chordata</taxon>
        <taxon>Craniata</taxon>
        <taxon>Vertebrata</taxon>
        <taxon>Euteleostomi</taxon>
        <taxon>Mammalia</taxon>
        <taxon>Eutheria</taxon>
        <taxon>Laurasiatheria</taxon>
        <taxon>Carnivora</taxon>
        <taxon>Feliformia</taxon>
        <taxon>Felidae</taxon>
        <taxon>Felinae</taxon>
        <taxon>Acinonyx</taxon>
    </lineage>
</organism>
<gene>
    <name evidence="10" type="primary">LOC106987523</name>
</gene>
<dbReference type="SMART" id="SM00353">
    <property type="entry name" value="HLH"/>
    <property type="match status" value="1"/>
</dbReference>
<dbReference type="InterPro" id="IPR035965">
    <property type="entry name" value="PAS-like_dom_sf"/>
</dbReference>
<dbReference type="InterPro" id="IPR011598">
    <property type="entry name" value="bHLH_dom"/>
</dbReference>
<feature type="compositionally biased region" description="Polar residues" evidence="6">
    <location>
        <begin position="17"/>
        <end position="29"/>
    </location>
</feature>
<comment type="subcellular location">
    <subcellularLocation>
        <location evidence="1">Nucleus</location>
    </subcellularLocation>
</comment>
<keyword evidence="3" id="KW-0238">DNA-binding</keyword>
<keyword evidence="9" id="KW-1185">Reference proteome</keyword>
<dbReference type="SMART" id="SM00091">
    <property type="entry name" value="PAS"/>
    <property type="match status" value="2"/>
</dbReference>
<keyword evidence="4" id="KW-0804">Transcription</keyword>
<dbReference type="PROSITE" id="PS50112">
    <property type="entry name" value="PAS"/>
    <property type="match status" value="1"/>
</dbReference>
<dbReference type="GeneID" id="106987523"/>
<feature type="region of interest" description="Disordered" evidence="6">
    <location>
        <begin position="660"/>
        <end position="687"/>
    </location>
</feature>
<proteinExistence type="predicted"/>
<dbReference type="PANTHER" id="PTHR10649:SF17">
    <property type="entry name" value="ARYL HYDROCARBON RECEPTOR 2"/>
    <property type="match status" value="1"/>
</dbReference>
<accession>A0ABM3Q1K5</accession>
<feature type="compositionally biased region" description="Polar residues" evidence="6">
    <location>
        <begin position="735"/>
        <end position="746"/>
    </location>
</feature>
<dbReference type="RefSeq" id="XP_053077799.1">
    <property type="nucleotide sequence ID" value="XM_053221824.1"/>
</dbReference>